<feature type="non-terminal residue" evidence="2">
    <location>
        <position position="605"/>
    </location>
</feature>
<evidence type="ECO:0000256" key="1">
    <source>
        <dbReference type="SAM" id="Phobius"/>
    </source>
</evidence>
<feature type="transmembrane region" description="Helical" evidence="1">
    <location>
        <begin position="246"/>
        <end position="266"/>
    </location>
</feature>
<feature type="transmembrane region" description="Helical" evidence="1">
    <location>
        <begin position="464"/>
        <end position="483"/>
    </location>
</feature>
<reference evidence="2 3" key="1">
    <citation type="submission" date="2022-05" db="EMBL/GenBank/DDBJ databases">
        <authorList>
            <consortium name="Genoscope - CEA"/>
            <person name="William W."/>
        </authorList>
    </citation>
    <scope>NUCLEOTIDE SEQUENCE [LARGE SCALE GENOMIC DNA]</scope>
</reference>
<keyword evidence="1" id="KW-1133">Transmembrane helix</keyword>
<dbReference type="Proteomes" id="UP001159427">
    <property type="component" value="Unassembled WGS sequence"/>
</dbReference>
<keyword evidence="3" id="KW-1185">Reference proteome</keyword>
<dbReference type="PANTHER" id="PTHR11319">
    <property type="entry name" value="G PROTEIN-COUPLED RECEPTOR-RELATED"/>
    <property type="match status" value="1"/>
</dbReference>
<feature type="transmembrane region" description="Helical" evidence="1">
    <location>
        <begin position="434"/>
        <end position="452"/>
    </location>
</feature>
<dbReference type="PANTHER" id="PTHR11319:SF35">
    <property type="entry name" value="OUTER MEMBRANE PROTEIN PMPC-RELATED"/>
    <property type="match status" value="1"/>
</dbReference>
<proteinExistence type="predicted"/>
<feature type="transmembrane region" description="Helical" evidence="1">
    <location>
        <begin position="141"/>
        <end position="162"/>
    </location>
</feature>
<gene>
    <name evidence="2" type="ORF">PEVE_00027918</name>
</gene>
<accession>A0ABN8ST68</accession>
<keyword evidence="1" id="KW-0812">Transmembrane</keyword>
<organism evidence="2 3">
    <name type="scientific">Porites evermanni</name>
    <dbReference type="NCBI Taxonomy" id="104178"/>
    <lineage>
        <taxon>Eukaryota</taxon>
        <taxon>Metazoa</taxon>
        <taxon>Cnidaria</taxon>
        <taxon>Anthozoa</taxon>
        <taxon>Hexacorallia</taxon>
        <taxon>Scleractinia</taxon>
        <taxon>Fungiina</taxon>
        <taxon>Poritidae</taxon>
        <taxon>Porites</taxon>
    </lineage>
</organism>
<evidence type="ECO:0000313" key="2">
    <source>
        <dbReference type="EMBL" id="CAH3194481.1"/>
    </source>
</evidence>
<feature type="transmembrane region" description="Helical" evidence="1">
    <location>
        <begin position="183"/>
        <end position="207"/>
    </location>
</feature>
<feature type="transmembrane region" description="Helical" evidence="1">
    <location>
        <begin position="351"/>
        <end position="375"/>
    </location>
</feature>
<name>A0ABN8ST68_9CNID</name>
<sequence length="605" mass="68116">MSFTGTETDFFAEIRGCRCLANYHRSHMFQECQKCGQGLECKDDYATLKPGYWWNWRNESFKDRYQNFIKNLLTSTQALGEADVQYPHPIPTPYRCPLEDSCEGGLDSPCKIGYKGPLCSVCSSGYYKQLHTCQRCPTKTWIAGQLVIIVVIIMIIIALSVWKSKTKYGKNEGQRSVIDTFLSKIKIAIGFYQVTYGLLEAFSYVSWPDSLQLVSRYSAILQLNILQIAPVHCLSDGLRVDAFGNLITIMAINACFVGFAGMVYILRKNIILRNQRLKADEKSSKVIALKEAVYRNLFFVLYVTYLNTCSNTASVLPISCRSLCQDKEEETCSKYLKADYSVQCSNSRFNYLVLTAYISVVYIIALPIASFVALWRHQTLENSAEDETNEIVNGLRFLFENYKPRSWYWELIEMSRKVIVTSGLVLLGSGTRSYIGLTWVVGGMYGVLFAWVQPIKDGFENCLMVTSLALTVVNLGIGAVSRIPEENIPISNDAYMDGVIFNLMVLVANALVLGLLLFNYAAHVYGYVNEWRKNPQWSFSCCLALVLPLIALPGEISSLSKTNILRTQLDSGQMELGTLTDAVKNCGVIEVTLGEDEDKEEDEEE</sequence>
<comment type="caution">
    <text evidence="2">The sequence shown here is derived from an EMBL/GenBank/DDBJ whole genome shotgun (WGS) entry which is preliminary data.</text>
</comment>
<keyword evidence="1" id="KW-0472">Membrane</keyword>
<feature type="transmembrane region" description="Helical" evidence="1">
    <location>
        <begin position="495"/>
        <end position="517"/>
    </location>
</feature>
<dbReference type="EMBL" id="CALNXI010003855">
    <property type="protein sequence ID" value="CAH3194481.1"/>
    <property type="molecule type" value="Genomic_DNA"/>
</dbReference>
<evidence type="ECO:0000313" key="3">
    <source>
        <dbReference type="Proteomes" id="UP001159427"/>
    </source>
</evidence>
<protein>
    <submittedName>
        <fullName evidence="2">Uncharacterized protein</fullName>
    </submittedName>
</protein>